<feature type="transmembrane region" description="Helical" evidence="6">
    <location>
        <begin position="125"/>
        <end position="145"/>
    </location>
</feature>
<keyword evidence="5 6" id="KW-0472">Membrane</keyword>
<evidence type="ECO:0000313" key="8">
    <source>
        <dbReference type="Proteomes" id="UP000294702"/>
    </source>
</evidence>
<feature type="transmembrane region" description="Helical" evidence="6">
    <location>
        <begin position="178"/>
        <end position="200"/>
    </location>
</feature>
<feature type="transmembrane region" description="Helical" evidence="6">
    <location>
        <begin position="389"/>
        <end position="411"/>
    </location>
</feature>
<name>A0A4R1FW21_9PAST</name>
<feature type="transmembrane region" description="Helical" evidence="6">
    <location>
        <begin position="331"/>
        <end position="353"/>
    </location>
</feature>
<dbReference type="EMBL" id="SMFT01000003">
    <property type="protein sequence ID" value="TCJ97989.1"/>
    <property type="molecule type" value="Genomic_DNA"/>
</dbReference>
<sequence>MKIYGKININNRVLLSNFFSLFSLQIFSYILPFITFPYLVRVLNIEYFGLIIFSQALMTFFLLMIDYGFDLSATRDIAINRDNKNKITEIFSSVILIKIYLIIFSFIILNIIIFCFDKFTNYKSLYYFSFLWVIGMGMFPTWYFQGMEKMKYITIINIISRLIFSILIFILVKQEDDYILVPILNSMGTLLGTTISFYIIKNIFNQGFKLINRRILLLYLKNNFQYFLSRISVTLFTSINVFFLGLFYNSIIVGYYAMAEKLYQAIQLLYSPISQALYPYISKYKNKNIIKKLIYILVPINIIAVSIIYSLDIYIFKILFSNKFSEQSVHVFHILLIANIIALPSALIGYPFLGALGFYNSVNKGIIYASMIHFLSLLILLAFNSITIYNIAITVIITESIIFIFRCITIYNKNLWK</sequence>
<organism evidence="7 8">
    <name type="scientific">Volucribacter psittacicida</name>
    <dbReference type="NCBI Taxonomy" id="203482"/>
    <lineage>
        <taxon>Bacteria</taxon>
        <taxon>Pseudomonadati</taxon>
        <taxon>Pseudomonadota</taxon>
        <taxon>Gammaproteobacteria</taxon>
        <taxon>Pasteurellales</taxon>
        <taxon>Pasteurellaceae</taxon>
        <taxon>Volucribacter</taxon>
    </lineage>
</organism>
<accession>A0A4R1FW21</accession>
<dbReference type="RefSeq" id="WP_207859803.1">
    <property type="nucleotide sequence ID" value="NZ_SMFT01000003.1"/>
</dbReference>
<dbReference type="GO" id="GO:0005886">
    <property type="term" value="C:plasma membrane"/>
    <property type="evidence" value="ECO:0007669"/>
    <property type="project" value="UniProtKB-SubCell"/>
</dbReference>
<feature type="transmembrane region" description="Helical" evidence="6">
    <location>
        <begin position="231"/>
        <end position="256"/>
    </location>
</feature>
<feature type="transmembrane region" description="Helical" evidence="6">
    <location>
        <begin position="262"/>
        <end position="281"/>
    </location>
</feature>
<dbReference type="AlphaFoldDB" id="A0A4R1FW21"/>
<comment type="caution">
    <text evidence="7">The sequence shown here is derived from an EMBL/GenBank/DDBJ whole genome shotgun (WGS) entry which is preliminary data.</text>
</comment>
<keyword evidence="2" id="KW-1003">Cell membrane</keyword>
<evidence type="ECO:0000313" key="7">
    <source>
        <dbReference type="EMBL" id="TCJ97989.1"/>
    </source>
</evidence>
<comment type="subcellular location">
    <subcellularLocation>
        <location evidence="1">Cell membrane</location>
        <topology evidence="1">Multi-pass membrane protein</topology>
    </subcellularLocation>
</comment>
<evidence type="ECO:0000256" key="5">
    <source>
        <dbReference type="ARBA" id="ARBA00023136"/>
    </source>
</evidence>
<evidence type="ECO:0000256" key="6">
    <source>
        <dbReference type="SAM" id="Phobius"/>
    </source>
</evidence>
<dbReference type="PANTHER" id="PTHR30250">
    <property type="entry name" value="PST FAMILY PREDICTED COLANIC ACID TRANSPORTER"/>
    <property type="match status" value="1"/>
</dbReference>
<keyword evidence="8" id="KW-1185">Reference proteome</keyword>
<dbReference type="Pfam" id="PF01943">
    <property type="entry name" value="Polysacc_synt"/>
    <property type="match status" value="1"/>
</dbReference>
<keyword evidence="4 6" id="KW-1133">Transmembrane helix</keyword>
<keyword evidence="3 6" id="KW-0812">Transmembrane</keyword>
<feature type="transmembrane region" description="Helical" evidence="6">
    <location>
        <begin position="47"/>
        <end position="69"/>
    </location>
</feature>
<dbReference type="InterPro" id="IPR002797">
    <property type="entry name" value="Polysacc_synth"/>
</dbReference>
<proteinExistence type="predicted"/>
<protein>
    <submittedName>
        <fullName evidence="7">PST family polysaccharide transporter</fullName>
    </submittedName>
</protein>
<feature type="transmembrane region" description="Helical" evidence="6">
    <location>
        <begin position="12"/>
        <end position="35"/>
    </location>
</feature>
<feature type="transmembrane region" description="Helical" evidence="6">
    <location>
        <begin position="365"/>
        <end position="383"/>
    </location>
</feature>
<dbReference type="PANTHER" id="PTHR30250:SF11">
    <property type="entry name" value="O-ANTIGEN TRANSPORTER-RELATED"/>
    <property type="match status" value="1"/>
</dbReference>
<dbReference type="Proteomes" id="UP000294702">
    <property type="component" value="Unassembled WGS sequence"/>
</dbReference>
<evidence type="ECO:0000256" key="2">
    <source>
        <dbReference type="ARBA" id="ARBA00022475"/>
    </source>
</evidence>
<feature type="transmembrane region" description="Helical" evidence="6">
    <location>
        <begin position="293"/>
        <end position="311"/>
    </location>
</feature>
<evidence type="ECO:0000256" key="4">
    <source>
        <dbReference type="ARBA" id="ARBA00022989"/>
    </source>
</evidence>
<reference evidence="7 8" key="1">
    <citation type="submission" date="2019-03" db="EMBL/GenBank/DDBJ databases">
        <title>Genomic Encyclopedia of Type Strains, Phase IV (KMG-IV): sequencing the most valuable type-strain genomes for metagenomic binning, comparative biology and taxonomic classification.</title>
        <authorList>
            <person name="Goeker M."/>
        </authorList>
    </citation>
    <scope>NUCLEOTIDE SEQUENCE [LARGE SCALE GENOMIC DNA]</scope>
    <source>
        <strain evidence="7 8">DSM 15534</strain>
    </source>
</reference>
<evidence type="ECO:0000256" key="3">
    <source>
        <dbReference type="ARBA" id="ARBA00022692"/>
    </source>
</evidence>
<dbReference type="InterPro" id="IPR050833">
    <property type="entry name" value="Poly_Biosynth_Transport"/>
</dbReference>
<gene>
    <name evidence="7" type="ORF">EV694_1587</name>
</gene>
<feature type="transmembrane region" description="Helical" evidence="6">
    <location>
        <begin position="90"/>
        <end position="113"/>
    </location>
</feature>
<feature type="transmembrane region" description="Helical" evidence="6">
    <location>
        <begin position="152"/>
        <end position="172"/>
    </location>
</feature>
<evidence type="ECO:0000256" key="1">
    <source>
        <dbReference type="ARBA" id="ARBA00004651"/>
    </source>
</evidence>